<reference evidence="1 2" key="1">
    <citation type="submission" date="2015-08" db="EMBL/GenBank/DDBJ databases">
        <authorList>
            <person name="Babu N.S."/>
            <person name="Beckwith C.J."/>
            <person name="Beseler K.G."/>
            <person name="Brison A."/>
            <person name="Carone J.V."/>
            <person name="Caskin T.P."/>
            <person name="Diamond M."/>
            <person name="Durham M.E."/>
            <person name="Foxe J.M."/>
            <person name="Go M."/>
            <person name="Henderson B.A."/>
            <person name="Jones I.B."/>
            <person name="McGettigan J.A."/>
            <person name="Micheletti S.J."/>
            <person name="Nasrallah M.E."/>
            <person name="Ortiz D."/>
            <person name="Piller C.R."/>
            <person name="Privatt S.R."/>
            <person name="Schneider S.L."/>
            <person name="Sharp S."/>
            <person name="Smith T.C."/>
            <person name="Stanton J.D."/>
            <person name="Ullery H.E."/>
            <person name="Wilson R.J."/>
            <person name="Serrano M.G."/>
            <person name="Buck G."/>
            <person name="Lee V."/>
            <person name="Wang Y."/>
            <person name="Carvalho R."/>
            <person name="Voegtly L."/>
            <person name="Shi R."/>
            <person name="Duckworth R."/>
            <person name="Johnson A."/>
            <person name="Loviza R."/>
            <person name="Walstead R."/>
            <person name="Shah Z."/>
            <person name="Kiflezghi M."/>
            <person name="Wade K."/>
            <person name="Ball S.L."/>
            <person name="Bradley K.W."/>
            <person name="Asai D.J."/>
            <person name="Bowman C.A."/>
            <person name="Russell D.A."/>
            <person name="Pope W.H."/>
            <person name="Jacobs-Sera D."/>
            <person name="Hendrix R.W."/>
            <person name="Hatfull G.F."/>
        </authorList>
    </citation>
    <scope>NUCLEOTIDE SEQUENCE [LARGE SCALE GENOMIC DNA]</scope>
    <source>
        <strain evidence="1 2">DSM 27648</strain>
    </source>
</reference>
<dbReference type="AlphaFoldDB" id="A0A0K1Q1Q7"/>
<name>A0A0K1Q1Q7_9BACT</name>
<dbReference type="STRING" id="1391654.AKJ09_06379"/>
<accession>A0A0K1Q1Q7</accession>
<dbReference type="Proteomes" id="UP000064967">
    <property type="component" value="Chromosome"/>
</dbReference>
<evidence type="ECO:0000313" key="2">
    <source>
        <dbReference type="Proteomes" id="UP000064967"/>
    </source>
</evidence>
<dbReference type="KEGG" id="llu:AKJ09_06379"/>
<evidence type="ECO:0000313" key="1">
    <source>
        <dbReference type="EMBL" id="AKU99715.1"/>
    </source>
</evidence>
<organism evidence="1 2">
    <name type="scientific">Labilithrix luteola</name>
    <dbReference type="NCBI Taxonomy" id="1391654"/>
    <lineage>
        <taxon>Bacteria</taxon>
        <taxon>Pseudomonadati</taxon>
        <taxon>Myxococcota</taxon>
        <taxon>Polyangia</taxon>
        <taxon>Polyangiales</taxon>
        <taxon>Labilitrichaceae</taxon>
        <taxon>Labilithrix</taxon>
    </lineage>
</organism>
<keyword evidence="2" id="KW-1185">Reference proteome</keyword>
<dbReference type="Gene3D" id="3.40.50.720">
    <property type="entry name" value="NAD(P)-binding Rossmann-like Domain"/>
    <property type="match status" value="1"/>
</dbReference>
<dbReference type="RefSeq" id="WP_146651127.1">
    <property type="nucleotide sequence ID" value="NZ_CP012333.1"/>
</dbReference>
<sequence length="90" mass="10421">MTHDELAEHISALGRSVRYIDLGPHAYRAHLRRYPLPDWLIEHLVEIELLARVYPEVPNDTVLRTTGHPPRTIQAFLRENAEAFVGERGR</sequence>
<proteinExistence type="predicted"/>
<gene>
    <name evidence="1" type="ORF">AKJ09_06379</name>
</gene>
<dbReference type="OrthoDB" id="109735at2"/>
<dbReference type="EMBL" id="CP012333">
    <property type="protein sequence ID" value="AKU99715.1"/>
    <property type="molecule type" value="Genomic_DNA"/>
</dbReference>
<protein>
    <submittedName>
        <fullName evidence="1">Uncharacterized protein</fullName>
    </submittedName>
</protein>